<dbReference type="GO" id="GO:0006281">
    <property type="term" value="P:DNA repair"/>
    <property type="evidence" value="ECO:0007669"/>
    <property type="project" value="InterPro"/>
</dbReference>
<feature type="transmembrane region" description="Helical" evidence="2">
    <location>
        <begin position="20"/>
        <end position="42"/>
    </location>
</feature>
<dbReference type="SMART" id="SM00278">
    <property type="entry name" value="HhH1"/>
    <property type="match status" value="2"/>
</dbReference>
<comment type="caution">
    <text evidence="4">The sequence shown here is derived from an EMBL/GenBank/DDBJ whole genome shotgun (WGS) entry which is preliminary data.</text>
</comment>
<keyword evidence="2" id="KW-0812">Transmembrane</keyword>
<keyword evidence="5" id="KW-1185">Reference proteome</keyword>
<feature type="domain" description="Helix-hairpin-helix DNA-binding motif class 1" evidence="3">
    <location>
        <begin position="63"/>
        <end position="82"/>
    </location>
</feature>
<proteinExistence type="predicted"/>
<accession>A0AAW6U045</accession>
<dbReference type="InterPro" id="IPR010994">
    <property type="entry name" value="RuvA_2-like"/>
</dbReference>
<sequence>MTPNDATASEGKRRQSLQSVGLLVCSCLSMVAGACLAVRVLGDDAIDVACAPERVNPNVAPVGSLVRLPGIGLTRAHAIVAYRDSVRREAAGRVAFRRHDDLQRIKGIGPKTVADIACWLECDGLGPDGFAASGGGAPHPLASGPTDSPIQDVANGRRD</sequence>
<dbReference type="EMBL" id="JASCXX010000030">
    <property type="protein sequence ID" value="MDI6451202.1"/>
    <property type="molecule type" value="Genomic_DNA"/>
</dbReference>
<reference evidence="4" key="1">
    <citation type="submission" date="2023-05" db="EMBL/GenBank/DDBJ databases">
        <title>Anaerotaeda fermentans gen. nov., sp. nov., a novel anaerobic planctomycete of the new family within the order Sedimentisphaerales isolated from Taman Peninsula, Russia.</title>
        <authorList>
            <person name="Khomyakova M.A."/>
            <person name="Merkel A.Y."/>
            <person name="Slobodkin A.I."/>
        </authorList>
    </citation>
    <scope>NUCLEOTIDE SEQUENCE</scope>
    <source>
        <strain evidence="4">M17dextr</strain>
    </source>
</reference>
<keyword evidence="2" id="KW-0472">Membrane</keyword>
<dbReference type="Proteomes" id="UP001431776">
    <property type="component" value="Unassembled WGS sequence"/>
</dbReference>
<dbReference type="RefSeq" id="WP_349246610.1">
    <property type="nucleotide sequence ID" value="NZ_JASCXX010000030.1"/>
</dbReference>
<dbReference type="SUPFAM" id="SSF47781">
    <property type="entry name" value="RuvA domain 2-like"/>
    <property type="match status" value="1"/>
</dbReference>
<feature type="region of interest" description="Disordered" evidence="1">
    <location>
        <begin position="133"/>
        <end position="159"/>
    </location>
</feature>
<organism evidence="4 5">
    <name type="scientific">Anaerobaca lacustris</name>
    <dbReference type="NCBI Taxonomy" id="3044600"/>
    <lineage>
        <taxon>Bacteria</taxon>
        <taxon>Pseudomonadati</taxon>
        <taxon>Planctomycetota</taxon>
        <taxon>Phycisphaerae</taxon>
        <taxon>Sedimentisphaerales</taxon>
        <taxon>Anaerobacaceae</taxon>
        <taxon>Anaerobaca</taxon>
    </lineage>
</organism>
<dbReference type="AlphaFoldDB" id="A0AAW6U045"/>
<evidence type="ECO:0000313" key="4">
    <source>
        <dbReference type="EMBL" id="MDI6451202.1"/>
    </source>
</evidence>
<keyword evidence="2" id="KW-1133">Transmembrane helix</keyword>
<evidence type="ECO:0000256" key="1">
    <source>
        <dbReference type="SAM" id="MobiDB-lite"/>
    </source>
</evidence>
<protein>
    <submittedName>
        <fullName evidence="4">Helix-hairpin-helix domain-containing protein</fullName>
    </submittedName>
</protein>
<dbReference type="Gene3D" id="1.10.150.320">
    <property type="entry name" value="Photosystem II 12 kDa extrinsic protein"/>
    <property type="match status" value="1"/>
</dbReference>
<feature type="domain" description="Helix-hairpin-helix DNA-binding motif class 1" evidence="3">
    <location>
        <begin position="100"/>
        <end position="119"/>
    </location>
</feature>
<evidence type="ECO:0000259" key="3">
    <source>
        <dbReference type="SMART" id="SM00278"/>
    </source>
</evidence>
<evidence type="ECO:0000256" key="2">
    <source>
        <dbReference type="SAM" id="Phobius"/>
    </source>
</evidence>
<dbReference type="InterPro" id="IPR003583">
    <property type="entry name" value="Hlx-hairpin-Hlx_DNA-bd_motif"/>
</dbReference>
<name>A0AAW6U045_9BACT</name>
<evidence type="ECO:0000313" key="5">
    <source>
        <dbReference type="Proteomes" id="UP001431776"/>
    </source>
</evidence>
<dbReference type="GO" id="GO:0003677">
    <property type="term" value="F:DNA binding"/>
    <property type="evidence" value="ECO:0007669"/>
    <property type="project" value="InterPro"/>
</dbReference>
<dbReference type="Pfam" id="PF12836">
    <property type="entry name" value="HHH_3"/>
    <property type="match status" value="1"/>
</dbReference>
<gene>
    <name evidence="4" type="ORF">QJ522_19220</name>
</gene>